<keyword evidence="2" id="KW-1185">Reference proteome</keyword>
<evidence type="ECO:0000313" key="1">
    <source>
        <dbReference type="EMBL" id="REG25993.1"/>
    </source>
</evidence>
<dbReference type="SUPFAM" id="SSF53901">
    <property type="entry name" value="Thiolase-like"/>
    <property type="match status" value="2"/>
</dbReference>
<proteinExistence type="predicted"/>
<comment type="caution">
    <text evidence="1">The sequence shown here is derived from an EMBL/GenBank/DDBJ whole genome shotgun (WGS) entry which is preliminary data.</text>
</comment>
<evidence type="ECO:0000313" key="2">
    <source>
        <dbReference type="Proteomes" id="UP000256345"/>
    </source>
</evidence>
<dbReference type="InterPro" id="IPR016039">
    <property type="entry name" value="Thiolase-like"/>
</dbReference>
<dbReference type="Gene3D" id="3.40.47.10">
    <property type="match status" value="1"/>
</dbReference>
<accession>A0ABX9JRY8</accession>
<dbReference type="Proteomes" id="UP000256345">
    <property type="component" value="Unassembled WGS sequence"/>
</dbReference>
<gene>
    <name evidence="1" type="ORF">ATI61_11288</name>
</gene>
<organism evidence="1 2">
    <name type="scientific">Archangium gephyra</name>
    <dbReference type="NCBI Taxonomy" id="48"/>
    <lineage>
        <taxon>Bacteria</taxon>
        <taxon>Pseudomonadati</taxon>
        <taxon>Myxococcota</taxon>
        <taxon>Myxococcia</taxon>
        <taxon>Myxococcales</taxon>
        <taxon>Cystobacterineae</taxon>
        <taxon>Archangiaceae</taxon>
        <taxon>Archangium</taxon>
    </lineage>
</organism>
<dbReference type="EMBL" id="QUMU01000012">
    <property type="protein sequence ID" value="REG25993.1"/>
    <property type="molecule type" value="Genomic_DNA"/>
</dbReference>
<protein>
    <submittedName>
        <fullName evidence="1">3-oxoacyl-[acyl-carrier-protein] synthase-1</fullName>
    </submittedName>
</protein>
<dbReference type="RefSeq" id="WP_075335898.1">
    <property type="nucleotide sequence ID" value="NZ_CP011509.1"/>
</dbReference>
<name>A0ABX9JRY8_9BACT</name>
<reference evidence="1 2" key="1">
    <citation type="submission" date="2018-08" db="EMBL/GenBank/DDBJ databases">
        <title>Genomic Encyclopedia of Archaeal and Bacterial Type Strains, Phase II (KMG-II): from individual species to whole genera.</title>
        <authorList>
            <person name="Goeker M."/>
        </authorList>
    </citation>
    <scope>NUCLEOTIDE SEQUENCE [LARGE SCALE GENOMIC DNA]</scope>
    <source>
        <strain evidence="1 2">DSM 2261</strain>
    </source>
</reference>
<sequence>MPKPLCITAIGMSCPVGLYAQAACAAIRAGIVRFQELPYQDNKGRAIVGSCVASLPFSLQRRERLVGLLALALEDGLRQTPSLDLQRTPLIVGVAEPGSPGGEAALTEDLIARVEFRLQRHFHPRLSRVLAKGNTAGFHGLDIARQVLQRREAAACIVCGVDSLINANALLWLGEHLRLKTEDESDGIIPGEAAACVILEPYPGKKQGTLAMVRGVGFGHEEASLLSDEPLRAAGLAGAARAALADAGLSMHELDFRLSDAVGEHYGFKEQTLAMTRLLSERKEHFPLWLSAETLGEIGAAAGLCQLVLAARAFQRGYAPGPKAICCTSSLLGDRAVAIMERAE</sequence>